<accession>A0A7H0LE79</accession>
<dbReference type="Proteomes" id="UP000516148">
    <property type="component" value="Chromosome"/>
</dbReference>
<dbReference type="RefSeq" id="WP_187760314.1">
    <property type="nucleotide sequence ID" value="NZ_CP061038.1"/>
</dbReference>
<dbReference type="AlphaFoldDB" id="A0A7H0LE79"/>
<keyword evidence="1" id="KW-1133">Transmembrane helix</keyword>
<keyword evidence="3" id="KW-1185">Reference proteome</keyword>
<keyword evidence="1" id="KW-0812">Transmembrane</keyword>
<protein>
    <submittedName>
        <fullName evidence="2">Uncharacterized protein</fullName>
    </submittedName>
</protein>
<dbReference type="EMBL" id="CP061038">
    <property type="protein sequence ID" value="QNQ07982.1"/>
    <property type="molecule type" value="Genomic_DNA"/>
</dbReference>
<gene>
    <name evidence="2" type="ORF">H3Z74_14440</name>
</gene>
<dbReference type="KEGG" id="spap:H3Z74_14440"/>
<evidence type="ECO:0000313" key="3">
    <source>
        <dbReference type="Proteomes" id="UP000516148"/>
    </source>
</evidence>
<proteinExistence type="predicted"/>
<evidence type="ECO:0000313" key="2">
    <source>
        <dbReference type="EMBL" id="QNQ07982.1"/>
    </source>
</evidence>
<reference evidence="2 3" key="1">
    <citation type="submission" date="2020-09" db="EMBL/GenBank/DDBJ databases">
        <title>Sphingomonas sp., a new species isolated from pork steak.</title>
        <authorList>
            <person name="Heidler von Heilborn D."/>
        </authorList>
    </citation>
    <scope>NUCLEOTIDE SEQUENCE [LARGE SCALE GENOMIC DNA]</scope>
    <source>
        <strain evidence="3">S8-3T</strain>
    </source>
</reference>
<sequence length="75" mass="7907">MPKGCLVGLGFVGGAVAGYLACFLAYLFWTVVLGGFDREGAWAMGIAFGIGPFVALLSGISVALWIGLRKRRRAN</sequence>
<feature type="transmembrane region" description="Helical" evidence="1">
    <location>
        <begin position="7"/>
        <end position="29"/>
    </location>
</feature>
<feature type="transmembrane region" description="Helical" evidence="1">
    <location>
        <begin position="41"/>
        <end position="68"/>
    </location>
</feature>
<keyword evidence="1" id="KW-0472">Membrane</keyword>
<organism evidence="2 3">
    <name type="scientific">Sphingomonas alpina</name>
    <dbReference type="NCBI Taxonomy" id="653931"/>
    <lineage>
        <taxon>Bacteria</taxon>
        <taxon>Pseudomonadati</taxon>
        <taxon>Pseudomonadota</taxon>
        <taxon>Alphaproteobacteria</taxon>
        <taxon>Sphingomonadales</taxon>
        <taxon>Sphingomonadaceae</taxon>
        <taxon>Sphingomonas</taxon>
    </lineage>
</organism>
<evidence type="ECO:0000256" key="1">
    <source>
        <dbReference type="SAM" id="Phobius"/>
    </source>
</evidence>
<name>A0A7H0LE79_9SPHN</name>